<dbReference type="GO" id="GO:0005829">
    <property type="term" value="C:cytosol"/>
    <property type="evidence" value="ECO:0007669"/>
    <property type="project" value="TreeGrafter"/>
</dbReference>
<dbReference type="KEGG" id="tpi:TREPR_2376"/>
<feature type="site" description="Participates in a stacking interaction with the thymidine ring of dTDP-4-oxo-6-deoxyglucose" evidence="9">
    <location>
        <position position="138"/>
    </location>
</feature>
<evidence type="ECO:0000256" key="4">
    <source>
        <dbReference type="ARBA" id="ARBA00019595"/>
    </source>
</evidence>
<dbReference type="InterPro" id="IPR014710">
    <property type="entry name" value="RmlC-like_jellyroll"/>
</dbReference>
<dbReference type="CDD" id="cd00438">
    <property type="entry name" value="cupin_RmlC"/>
    <property type="match status" value="1"/>
</dbReference>
<dbReference type="Proteomes" id="UP000009223">
    <property type="component" value="Chromosome"/>
</dbReference>
<dbReference type="Pfam" id="PF00908">
    <property type="entry name" value="dTDP_sugar_isom"/>
    <property type="match status" value="1"/>
</dbReference>
<dbReference type="GO" id="GO:0000271">
    <property type="term" value="P:polysaccharide biosynthetic process"/>
    <property type="evidence" value="ECO:0007669"/>
    <property type="project" value="TreeGrafter"/>
</dbReference>
<evidence type="ECO:0000256" key="7">
    <source>
        <dbReference type="ARBA" id="ARBA00033311"/>
    </source>
</evidence>
<dbReference type="HOGENOM" id="CLU_090940_1_1_12"/>
<feature type="active site" description="Proton donor" evidence="8">
    <location>
        <position position="132"/>
    </location>
</feature>
<dbReference type="PANTHER" id="PTHR21047:SF2">
    <property type="entry name" value="THYMIDINE DIPHOSPHO-4-KETO-RHAMNOSE 3,5-EPIMERASE"/>
    <property type="match status" value="1"/>
</dbReference>
<accession>F5YHK3</accession>
<keyword evidence="11" id="KW-1185">Reference proteome</keyword>
<name>F5YHK3_TREPZ</name>
<dbReference type="RefSeq" id="WP_015707828.1">
    <property type="nucleotide sequence ID" value="NC_015578.1"/>
</dbReference>
<dbReference type="EMBL" id="CP001843">
    <property type="protein sequence ID" value="AEF85343.1"/>
    <property type="molecule type" value="Genomic_DNA"/>
</dbReference>
<dbReference type="GO" id="GO:0019305">
    <property type="term" value="P:dTDP-rhamnose biosynthetic process"/>
    <property type="evidence" value="ECO:0007669"/>
    <property type="project" value="TreeGrafter"/>
</dbReference>
<comment type="catalytic activity">
    <reaction evidence="1">
        <text>dTDP-4-dehydro-6-deoxy-alpha-D-glucose = dTDP-4-dehydro-beta-L-rhamnose</text>
        <dbReference type="Rhea" id="RHEA:16969"/>
        <dbReference type="ChEBI" id="CHEBI:57649"/>
        <dbReference type="ChEBI" id="CHEBI:62830"/>
        <dbReference type="EC" id="5.1.3.13"/>
    </reaction>
</comment>
<evidence type="ECO:0000256" key="5">
    <source>
        <dbReference type="ARBA" id="ARBA00029758"/>
    </source>
</evidence>
<feature type="active site" description="Proton acceptor" evidence="8">
    <location>
        <position position="62"/>
    </location>
</feature>
<evidence type="ECO:0000313" key="10">
    <source>
        <dbReference type="EMBL" id="AEF85343.1"/>
    </source>
</evidence>
<reference evidence="10 11" key="2">
    <citation type="journal article" date="2011" name="ISME J.">
        <title>RNA-seq reveals cooperative metabolic interactions between two termite-gut spirochete species in co-culture.</title>
        <authorList>
            <person name="Rosenthal A.Z."/>
            <person name="Matson E.G."/>
            <person name="Eldar A."/>
            <person name="Leadbetter J.R."/>
        </authorList>
    </citation>
    <scope>NUCLEOTIDE SEQUENCE [LARGE SCALE GENOMIC DNA]</scope>
    <source>
        <strain evidence="11">ATCC BAA-887 / DSM 12427 / ZAS-2</strain>
    </source>
</reference>
<dbReference type="GO" id="GO:0008830">
    <property type="term" value="F:dTDP-4-dehydrorhamnose 3,5-epimerase activity"/>
    <property type="evidence" value="ECO:0007669"/>
    <property type="project" value="UniProtKB-EC"/>
</dbReference>
<dbReference type="Gene3D" id="2.60.120.10">
    <property type="entry name" value="Jelly Rolls"/>
    <property type="match status" value="1"/>
</dbReference>
<dbReference type="EC" id="5.1.3.13" evidence="3"/>
<protein>
    <recommendedName>
        <fullName evidence="4">dTDP-4-dehydrorhamnose 3,5-epimerase</fullName>
        <ecNumber evidence="3">5.1.3.13</ecNumber>
    </recommendedName>
    <alternativeName>
        <fullName evidence="6">Thymidine diphospho-4-keto-rhamnose 3,5-epimerase</fullName>
    </alternativeName>
    <alternativeName>
        <fullName evidence="5">dTDP-4-keto-6-deoxyglucose 3,5-epimerase</fullName>
    </alternativeName>
    <alternativeName>
        <fullName evidence="7">dTDP-6-deoxy-D-xylo-4-hexulose 3,5-epimerase</fullName>
    </alternativeName>
</protein>
<evidence type="ECO:0000256" key="1">
    <source>
        <dbReference type="ARBA" id="ARBA00001298"/>
    </source>
</evidence>
<proteinExistence type="predicted"/>
<gene>
    <name evidence="10" type="ordered locus">TREPR_2376</name>
</gene>
<reference evidence="11" key="1">
    <citation type="submission" date="2009-12" db="EMBL/GenBank/DDBJ databases">
        <title>Complete sequence of Treponema primitia strain ZAS-2.</title>
        <authorList>
            <person name="Tetu S.G."/>
            <person name="Matson E."/>
            <person name="Ren Q."/>
            <person name="Seshadri R."/>
            <person name="Elbourne L."/>
            <person name="Hassan K.A."/>
            <person name="Durkin A."/>
            <person name="Radune D."/>
            <person name="Mohamoud Y."/>
            <person name="Shay R."/>
            <person name="Jin S."/>
            <person name="Zhang X."/>
            <person name="Lucey K."/>
            <person name="Ballor N.R."/>
            <person name="Ottesen E."/>
            <person name="Rosenthal R."/>
            <person name="Allen A."/>
            <person name="Leadbetter J.R."/>
            <person name="Paulsen I.T."/>
        </authorList>
    </citation>
    <scope>NUCLEOTIDE SEQUENCE [LARGE SCALE GENOMIC DNA]</scope>
    <source>
        <strain evidence="11">ATCC BAA-887 / DSM 12427 / ZAS-2</strain>
    </source>
</reference>
<dbReference type="InterPro" id="IPR000888">
    <property type="entry name" value="RmlC-like"/>
</dbReference>
<evidence type="ECO:0000256" key="9">
    <source>
        <dbReference type="PIRSR" id="PIRSR600888-3"/>
    </source>
</evidence>
<comment type="function">
    <text evidence="2">Catalyzes the epimerization of the C3' and C5'positions of dTDP-6-deoxy-D-xylo-4-hexulose, forming dTDP-6-deoxy-L-lyxo-4-hexulose.</text>
</comment>
<dbReference type="AlphaFoldDB" id="F5YHK3"/>
<dbReference type="STRING" id="545694.TREPR_2376"/>
<evidence type="ECO:0000256" key="8">
    <source>
        <dbReference type="PIRSR" id="PIRSR600888-1"/>
    </source>
</evidence>
<sequence>MINKQTTSLPGLYILTNQIFYDSRGSFKKVFTETDFKSLSLESNFSELYYSINKKDVIRGMHFQVPPMDHVKMIYVITGKIVDVCLDLRQTSKTFGEYFSYTLSGNDADYLYIPKGIAHGFASLENNTIVHYAQTTCYSKEHDFGIKYDSFGFNWNIQDPIISDRDKVFSNFKDFDKVF</sequence>
<dbReference type="OrthoDB" id="9800680at2"/>
<dbReference type="InterPro" id="IPR011051">
    <property type="entry name" value="RmlC_Cupin_sf"/>
</dbReference>
<organism evidence="10 11">
    <name type="scientific">Treponema primitia (strain ATCC BAA-887 / DSM 12427 / ZAS-2)</name>
    <dbReference type="NCBI Taxonomy" id="545694"/>
    <lineage>
        <taxon>Bacteria</taxon>
        <taxon>Pseudomonadati</taxon>
        <taxon>Spirochaetota</taxon>
        <taxon>Spirochaetia</taxon>
        <taxon>Spirochaetales</taxon>
        <taxon>Treponemataceae</taxon>
        <taxon>Treponema</taxon>
    </lineage>
</organism>
<dbReference type="PANTHER" id="PTHR21047">
    <property type="entry name" value="DTDP-6-DEOXY-D-GLUCOSE-3,5 EPIMERASE"/>
    <property type="match status" value="1"/>
</dbReference>
<evidence type="ECO:0000256" key="6">
    <source>
        <dbReference type="ARBA" id="ARBA00031424"/>
    </source>
</evidence>
<evidence type="ECO:0000256" key="2">
    <source>
        <dbReference type="ARBA" id="ARBA00001997"/>
    </source>
</evidence>
<evidence type="ECO:0000313" key="11">
    <source>
        <dbReference type="Proteomes" id="UP000009223"/>
    </source>
</evidence>
<dbReference type="SUPFAM" id="SSF51182">
    <property type="entry name" value="RmlC-like cupins"/>
    <property type="match status" value="1"/>
</dbReference>
<dbReference type="eggNOG" id="COG1898">
    <property type="taxonomic scope" value="Bacteria"/>
</dbReference>
<evidence type="ECO:0000256" key="3">
    <source>
        <dbReference type="ARBA" id="ARBA00012098"/>
    </source>
</evidence>